<feature type="transmembrane region" description="Helical" evidence="5">
    <location>
        <begin position="184"/>
        <end position="205"/>
    </location>
</feature>
<dbReference type="InterPro" id="IPR036259">
    <property type="entry name" value="MFS_trans_sf"/>
</dbReference>
<evidence type="ECO:0000313" key="7">
    <source>
        <dbReference type="EMBL" id="HCE17534.1"/>
    </source>
</evidence>
<dbReference type="InterPro" id="IPR005829">
    <property type="entry name" value="Sugar_transporter_CS"/>
</dbReference>
<name>A0A3D1JGF5_9CHLR</name>
<comment type="subcellular location">
    <subcellularLocation>
        <location evidence="1">Cell membrane</location>
        <topology evidence="1">Multi-pass membrane protein</topology>
    </subcellularLocation>
</comment>
<evidence type="ECO:0000313" key="8">
    <source>
        <dbReference type="Proteomes" id="UP000264141"/>
    </source>
</evidence>
<sequence length="409" mass="43788">MAKKVPSRGLLGGVRNLPRNVWAVSVTSFLMDISSEMVINILPLFLSNVLGVKTNIIGIIEGIAEATSSLLKLFSGWLSDKLRSRKWIAVAGYGLSALAKPFFYFANSWATVAAVRWIDRVGKGVRTAPRDALVADSVKSEVRGLAFGLHRAADTAGAMLGLLISLVIVWMAQSSRVELGASTFRTVVLISLVPGFLAVLALILGAKDVPVADGHEMPRFAFRSLGKPFMIFMIIVGIFDLGNSSDAFLTLRAQERGLNVVGILAMLAAFNLIYAVLSAPAGGLSDKIGRRRMIIGGWLVYGIIYLGFALARNAWHIVVFYLAYGVYYALTYGTTKAMVADLVPENLRGTAYGTYNAVLGILDFPASLIAGILWQGVGGWQGFGASAPFLFGASMALLAAVLFAAWKPS</sequence>
<feature type="transmembrane region" description="Helical" evidence="5">
    <location>
        <begin position="318"/>
        <end position="335"/>
    </location>
</feature>
<dbReference type="GO" id="GO:0022857">
    <property type="term" value="F:transmembrane transporter activity"/>
    <property type="evidence" value="ECO:0007669"/>
    <property type="project" value="InterPro"/>
</dbReference>
<organism evidence="7 8">
    <name type="scientific">Anaerolinea thermolimosa</name>
    <dbReference type="NCBI Taxonomy" id="229919"/>
    <lineage>
        <taxon>Bacteria</taxon>
        <taxon>Bacillati</taxon>
        <taxon>Chloroflexota</taxon>
        <taxon>Anaerolineae</taxon>
        <taxon>Anaerolineales</taxon>
        <taxon>Anaerolineaceae</taxon>
        <taxon>Anaerolinea</taxon>
    </lineage>
</organism>
<comment type="caution">
    <text evidence="7">The sequence shown here is derived from an EMBL/GenBank/DDBJ whole genome shotgun (WGS) entry which is preliminary data.</text>
</comment>
<dbReference type="STRING" id="229919.GCA_001050195_01788"/>
<dbReference type="PANTHER" id="PTHR23518:SF2">
    <property type="entry name" value="MAJOR FACILITATOR SUPERFAMILY TRANSPORTER"/>
    <property type="match status" value="1"/>
</dbReference>
<proteinExistence type="predicted"/>
<dbReference type="PROSITE" id="PS00216">
    <property type="entry name" value="SUGAR_TRANSPORT_1"/>
    <property type="match status" value="1"/>
</dbReference>
<dbReference type="InterPro" id="IPR011701">
    <property type="entry name" value="MFS"/>
</dbReference>
<dbReference type="EMBL" id="DPBP01000028">
    <property type="protein sequence ID" value="HCE17534.1"/>
    <property type="molecule type" value="Genomic_DNA"/>
</dbReference>
<evidence type="ECO:0000256" key="4">
    <source>
        <dbReference type="ARBA" id="ARBA00023136"/>
    </source>
</evidence>
<evidence type="ECO:0000256" key="1">
    <source>
        <dbReference type="ARBA" id="ARBA00004651"/>
    </source>
</evidence>
<dbReference type="PANTHER" id="PTHR23518">
    <property type="entry name" value="C-METHYLTRANSFERASE"/>
    <property type="match status" value="1"/>
</dbReference>
<dbReference type="PROSITE" id="PS50850">
    <property type="entry name" value="MFS"/>
    <property type="match status" value="1"/>
</dbReference>
<dbReference type="SUPFAM" id="SSF103473">
    <property type="entry name" value="MFS general substrate transporter"/>
    <property type="match status" value="1"/>
</dbReference>
<keyword evidence="3 5" id="KW-1133">Transmembrane helix</keyword>
<feature type="transmembrane region" description="Helical" evidence="5">
    <location>
        <begin position="155"/>
        <end position="172"/>
    </location>
</feature>
<evidence type="ECO:0000256" key="5">
    <source>
        <dbReference type="SAM" id="Phobius"/>
    </source>
</evidence>
<dbReference type="GO" id="GO:0005886">
    <property type="term" value="C:plasma membrane"/>
    <property type="evidence" value="ECO:0007669"/>
    <property type="project" value="UniProtKB-SubCell"/>
</dbReference>
<dbReference type="OrthoDB" id="9810492at2"/>
<keyword evidence="2 5" id="KW-0812">Transmembrane</keyword>
<dbReference type="InterPro" id="IPR020846">
    <property type="entry name" value="MFS_dom"/>
</dbReference>
<reference evidence="7 8" key="1">
    <citation type="journal article" date="2018" name="Nat. Biotechnol.">
        <title>A standardized bacterial taxonomy based on genome phylogeny substantially revises the tree of life.</title>
        <authorList>
            <person name="Parks D.H."/>
            <person name="Chuvochina M."/>
            <person name="Waite D.W."/>
            <person name="Rinke C."/>
            <person name="Skarshewski A."/>
            <person name="Chaumeil P.A."/>
            <person name="Hugenholtz P."/>
        </authorList>
    </citation>
    <scope>NUCLEOTIDE SEQUENCE [LARGE SCALE GENOMIC DNA]</scope>
    <source>
        <strain evidence="7">UBA8781</strain>
    </source>
</reference>
<evidence type="ECO:0000256" key="3">
    <source>
        <dbReference type="ARBA" id="ARBA00022989"/>
    </source>
</evidence>
<evidence type="ECO:0000256" key="2">
    <source>
        <dbReference type="ARBA" id="ARBA00022692"/>
    </source>
</evidence>
<feature type="transmembrane region" description="Helical" evidence="5">
    <location>
        <begin position="355"/>
        <end position="374"/>
    </location>
</feature>
<feature type="transmembrane region" description="Helical" evidence="5">
    <location>
        <begin position="87"/>
        <end position="106"/>
    </location>
</feature>
<evidence type="ECO:0000259" key="6">
    <source>
        <dbReference type="PROSITE" id="PS50850"/>
    </source>
</evidence>
<dbReference type="Pfam" id="PF07690">
    <property type="entry name" value="MFS_1"/>
    <property type="match status" value="1"/>
</dbReference>
<protein>
    <submittedName>
        <fullName evidence="7">MFS transporter</fullName>
    </submittedName>
</protein>
<dbReference type="CDD" id="cd17370">
    <property type="entry name" value="MFS_MJ1317_like"/>
    <property type="match status" value="1"/>
</dbReference>
<feature type="transmembrane region" description="Helical" evidence="5">
    <location>
        <begin position="257"/>
        <end position="281"/>
    </location>
</feature>
<feature type="domain" description="Major facilitator superfamily (MFS) profile" evidence="6">
    <location>
        <begin position="20"/>
        <end position="409"/>
    </location>
</feature>
<accession>A0A3D1JGF5</accession>
<feature type="transmembrane region" description="Helical" evidence="5">
    <location>
        <begin position="293"/>
        <end position="311"/>
    </location>
</feature>
<keyword evidence="4 5" id="KW-0472">Membrane</keyword>
<feature type="transmembrane region" description="Helical" evidence="5">
    <location>
        <begin position="225"/>
        <end position="245"/>
    </location>
</feature>
<gene>
    <name evidence="7" type="ORF">DEQ80_06715</name>
</gene>
<feature type="transmembrane region" description="Helical" evidence="5">
    <location>
        <begin position="386"/>
        <end position="406"/>
    </location>
</feature>
<dbReference type="Gene3D" id="1.20.1250.20">
    <property type="entry name" value="MFS general substrate transporter like domains"/>
    <property type="match status" value="2"/>
</dbReference>
<dbReference type="AlphaFoldDB" id="A0A3D1JGF5"/>
<dbReference type="Proteomes" id="UP000264141">
    <property type="component" value="Unassembled WGS sequence"/>
</dbReference>